<organism evidence="2 3">
    <name type="scientific">Marasmius tenuissimus</name>
    <dbReference type="NCBI Taxonomy" id="585030"/>
    <lineage>
        <taxon>Eukaryota</taxon>
        <taxon>Fungi</taxon>
        <taxon>Dikarya</taxon>
        <taxon>Basidiomycota</taxon>
        <taxon>Agaricomycotina</taxon>
        <taxon>Agaricomycetes</taxon>
        <taxon>Agaricomycetidae</taxon>
        <taxon>Agaricales</taxon>
        <taxon>Marasmiineae</taxon>
        <taxon>Marasmiaceae</taxon>
        <taxon>Marasmius</taxon>
    </lineage>
</organism>
<feature type="region of interest" description="Disordered" evidence="1">
    <location>
        <begin position="422"/>
        <end position="446"/>
    </location>
</feature>
<feature type="compositionally biased region" description="Polar residues" evidence="1">
    <location>
        <begin position="79"/>
        <end position="99"/>
    </location>
</feature>
<gene>
    <name evidence="2" type="ORF">AAF712_016253</name>
</gene>
<comment type="caution">
    <text evidence="2">The sequence shown here is derived from an EMBL/GenBank/DDBJ whole genome shotgun (WGS) entry which is preliminary data.</text>
</comment>
<dbReference type="Proteomes" id="UP001437256">
    <property type="component" value="Unassembled WGS sequence"/>
</dbReference>
<feature type="region of interest" description="Disordered" evidence="1">
    <location>
        <begin position="1"/>
        <end position="104"/>
    </location>
</feature>
<accession>A0ABR2Z672</accession>
<name>A0ABR2Z672_9AGAR</name>
<proteinExistence type="predicted"/>
<feature type="region of interest" description="Disordered" evidence="1">
    <location>
        <begin position="258"/>
        <end position="368"/>
    </location>
</feature>
<keyword evidence="3" id="KW-1185">Reference proteome</keyword>
<feature type="compositionally biased region" description="Polar residues" evidence="1">
    <location>
        <begin position="1"/>
        <end position="11"/>
    </location>
</feature>
<dbReference type="EMBL" id="JBBXMP010000680">
    <property type="protein sequence ID" value="KAL0057122.1"/>
    <property type="molecule type" value="Genomic_DNA"/>
</dbReference>
<evidence type="ECO:0000256" key="1">
    <source>
        <dbReference type="SAM" id="MobiDB-lite"/>
    </source>
</evidence>
<evidence type="ECO:0000313" key="3">
    <source>
        <dbReference type="Proteomes" id="UP001437256"/>
    </source>
</evidence>
<protein>
    <submittedName>
        <fullName evidence="2">Uncharacterized protein</fullName>
    </submittedName>
</protein>
<feature type="compositionally biased region" description="Polar residues" evidence="1">
    <location>
        <begin position="324"/>
        <end position="349"/>
    </location>
</feature>
<evidence type="ECO:0000313" key="2">
    <source>
        <dbReference type="EMBL" id="KAL0057122.1"/>
    </source>
</evidence>
<reference evidence="2 3" key="1">
    <citation type="submission" date="2024-05" db="EMBL/GenBank/DDBJ databases">
        <title>A draft genome resource for the thread blight pathogen Marasmius tenuissimus strain MS-2.</title>
        <authorList>
            <person name="Yulfo-Soto G.E."/>
            <person name="Baruah I.K."/>
            <person name="Amoako-Attah I."/>
            <person name="Bukari Y."/>
            <person name="Meinhardt L.W."/>
            <person name="Bailey B.A."/>
            <person name="Cohen S.P."/>
        </authorList>
    </citation>
    <scope>NUCLEOTIDE SEQUENCE [LARGE SCALE GENOMIC DNA]</scope>
    <source>
        <strain evidence="2 3">MS-2</strain>
    </source>
</reference>
<sequence>MDSGVSGSQVGNDMGDSRLGRPRAPQIGKTNASQDEVDEELSWHTSAPEPPPASSRTRDLPFMNNSSVRPQKYGGPGISSASAQDQANPGLTVSVSANPIASARDVRELRPTFSPRIVRTPDHYRTGNGLLRSSLASTKPAVERLSTASSSSSDDNLSTIASVGVVEPMELLSPLMLDTPFPPPEKPLGDRDRTAPDTEINTLASMLASILEDTSSRRAIPEPAMAGHASENVVASLNQPATLKRHVVEDGIPSFSQRVAEEARAEQQHSRSSTSRSRSTSASSQSRQQGYGYTSHKFDATFPDDETEKRSLRRPRTHNRESSLPKNPHPSTSRYQSVDTHTRPSNGLAANNPYDWRPDHTGQGHNPNPYRSLVRQGYWNKRGDHLTPSGHVVYAPPDRAYPHELASYPPQDFRNETGMIASWTDRPQLPESMPTRNGPPLRPYEQ</sequence>
<feature type="non-terminal residue" evidence="2">
    <location>
        <position position="446"/>
    </location>
</feature>
<feature type="compositionally biased region" description="Low complexity" evidence="1">
    <location>
        <begin position="270"/>
        <end position="289"/>
    </location>
</feature>
<feature type="compositionally biased region" description="Basic and acidic residues" evidence="1">
    <location>
        <begin position="259"/>
        <end position="269"/>
    </location>
</feature>